<dbReference type="Pfam" id="PF08167">
    <property type="entry name" value="RIX1"/>
    <property type="match status" value="1"/>
</dbReference>
<comment type="similarity">
    <text evidence="2">Belongs to the RIX1/PELP1 family.</text>
</comment>
<dbReference type="STRING" id="4533.J3MDW5"/>
<comment type="subcellular location">
    <subcellularLocation>
        <location evidence="1">Nucleus</location>
    </subcellularLocation>
</comment>
<keyword evidence="6" id="KW-1185">Reference proteome</keyword>
<dbReference type="InterPro" id="IPR016024">
    <property type="entry name" value="ARM-type_fold"/>
</dbReference>
<keyword evidence="3" id="KW-0539">Nucleus</keyword>
<name>J3MDW5_ORYBR</name>
<evidence type="ECO:0000259" key="4">
    <source>
        <dbReference type="Pfam" id="PF08167"/>
    </source>
</evidence>
<proteinExistence type="inferred from homology"/>
<accession>J3MDW5</accession>
<dbReference type="EnsemblPlants" id="OB06G22090.1">
    <property type="protein sequence ID" value="OB06G22090.1"/>
    <property type="gene ID" value="OB06G22090"/>
</dbReference>
<reference evidence="5" key="1">
    <citation type="journal article" date="2013" name="Nat. Commun.">
        <title>Whole-genome sequencing of Oryza brachyantha reveals mechanisms underlying Oryza genome evolution.</title>
        <authorList>
            <person name="Chen J."/>
            <person name="Huang Q."/>
            <person name="Gao D."/>
            <person name="Wang J."/>
            <person name="Lang Y."/>
            <person name="Liu T."/>
            <person name="Li B."/>
            <person name="Bai Z."/>
            <person name="Luis Goicoechea J."/>
            <person name="Liang C."/>
            <person name="Chen C."/>
            <person name="Zhang W."/>
            <person name="Sun S."/>
            <person name="Liao Y."/>
            <person name="Zhang X."/>
            <person name="Yang L."/>
            <person name="Song C."/>
            <person name="Wang M."/>
            <person name="Shi J."/>
            <person name="Liu G."/>
            <person name="Liu J."/>
            <person name="Zhou H."/>
            <person name="Zhou W."/>
            <person name="Yu Q."/>
            <person name="An N."/>
            <person name="Chen Y."/>
            <person name="Cai Q."/>
            <person name="Wang B."/>
            <person name="Liu B."/>
            <person name="Min J."/>
            <person name="Huang Y."/>
            <person name="Wu H."/>
            <person name="Li Z."/>
            <person name="Zhang Y."/>
            <person name="Yin Y."/>
            <person name="Song W."/>
            <person name="Jiang J."/>
            <person name="Jackson S.A."/>
            <person name="Wing R.A."/>
            <person name="Wang J."/>
            <person name="Chen M."/>
        </authorList>
    </citation>
    <scope>NUCLEOTIDE SEQUENCE [LARGE SCALE GENOMIC DNA]</scope>
    <source>
        <strain evidence="5">cv. IRGC 101232</strain>
    </source>
</reference>
<organism evidence="5">
    <name type="scientific">Oryza brachyantha</name>
    <name type="common">malo sina</name>
    <dbReference type="NCBI Taxonomy" id="4533"/>
    <lineage>
        <taxon>Eukaryota</taxon>
        <taxon>Viridiplantae</taxon>
        <taxon>Streptophyta</taxon>
        <taxon>Embryophyta</taxon>
        <taxon>Tracheophyta</taxon>
        <taxon>Spermatophyta</taxon>
        <taxon>Magnoliopsida</taxon>
        <taxon>Liliopsida</taxon>
        <taxon>Poales</taxon>
        <taxon>Poaceae</taxon>
        <taxon>BOP clade</taxon>
        <taxon>Oryzoideae</taxon>
        <taxon>Oryzeae</taxon>
        <taxon>Oryzinae</taxon>
        <taxon>Oryza</taxon>
    </lineage>
</organism>
<dbReference type="GO" id="GO:0005634">
    <property type="term" value="C:nucleus"/>
    <property type="evidence" value="ECO:0007669"/>
    <property type="project" value="UniProtKB-SubCell"/>
</dbReference>
<dbReference type="PANTHER" id="PTHR34105:SF1">
    <property type="entry name" value="PROLINE-, GLUTAMIC ACID- AND LEUCINE-RICH PROTEIN 1"/>
    <property type="match status" value="1"/>
</dbReference>
<dbReference type="SUPFAM" id="SSF48371">
    <property type="entry name" value="ARM repeat"/>
    <property type="match status" value="1"/>
</dbReference>
<protein>
    <recommendedName>
        <fullName evidence="4">Pre-rRNA-processing protein RIX1 N-terminal domain-containing protein</fullName>
    </recommendedName>
</protein>
<dbReference type="Gramene" id="OB06G22090.1">
    <property type="protein sequence ID" value="OB06G22090.1"/>
    <property type="gene ID" value="OB06G22090"/>
</dbReference>
<dbReference type="InterPro" id="IPR012583">
    <property type="entry name" value="RIX1_N"/>
</dbReference>
<evidence type="ECO:0000313" key="6">
    <source>
        <dbReference type="Proteomes" id="UP000006038"/>
    </source>
</evidence>
<dbReference type="OMA" id="RHFNKVE"/>
<dbReference type="HOGENOM" id="CLU_050135_0_0_1"/>
<evidence type="ECO:0000313" key="5">
    <source>
        <dbReference type="EnsemblPlants" id="OB06G22090.1"/>
    </source>
</evidence>
<dbReference type="AlphaFoldDB" id="J3MDW5"/>
<evidence type="ECO:0000256" key="2">
    <source>
        <dbReference type="ARBA" id="ARBA00010511"/>
    </source>
</evidence>
<dbReference type="PANTHER" id="PTHR34105">
    <property type="entry name" value="PROLINE-, GLUTAMIC ACID- AND LEUCINE-RICH PROTEIN 1"/>
    <property type="match status" value="1"/>
</dbReference>
<feature type="domain" description="Pre-rRNA-processing protein RIX1 N-terminal" evidence="4">
    <location>
        <begin position="50"/>
        <end position="233"/>
    </location>
</feature>
<reference evidence="5" key="2">
    <citation type="submission" date="2013-04" db="UniProtKB">
        <authorList>
            <consortium name="EnsemblPlants"/>
        </authorList>
    </citation>
    <scope>IDENTIFICATION</scope>
</reference>
<evidence type="ECO:0000256" key="1">
    <source>
        <dbReference type="ARBA" id="ARBA00004123"/>
    </source>
</evidence>
<evidence type="ECO:0000256" key="3">
    <source>
        <dbReference type="ARBA" id="ARBA00023242"/>
    </source>
</evidence>
<dbReference type="Proteomes" id="UP000006038">
    <property type="component" value="Chromosome 6"/>
</dbReference>
<dbReference type="GO" id="GO:0006364">
    <property type="term" value="P:rRNA processing"/>
    <property type="evidence" value="ECO:0007669"/>
    <property type="project" value="TreeGrafter"/>
</dbReference>
<sequence length="334" mass="37331">MPGDGDAGHSRGGVYPRRAGMHDIHLRPRLLRRVLMECLPLPDPDADLEPTRRPADLARALGAVREQGLLAERAIDPVLLEEWSAAVDAWVDRLLALLVSDREHSCWVGTSFLGLTFEECSDDRFAKSYSDWSEKILKTIKAPSCNKMVNMATCTAMATLFVRLAKFSNLKDEATFFAQKVVQPLLRLFDEDDSVAEKAADLLGIIIKLFPSSVYRNFNKVESILAAKIMSGQYNLQHSKKLASTLALLPCVRVSHNSLSLMIQKILIMVNNLLNGYTGHEIMMPIISPQLGGQENYRDWNFHSSKYFCTFVIPTISALVHCCSVMLTSSYPIQ</sequence>
<dbReference type="eggNOG" id="ENOG502QR0U">
    <property type="taxonomic scope" value="Eukaryota"/>
</dbReference>